<name>A0A4Z2ILH8_9TELE</name>
<feature type="region of interest" description="Disordered" evidence="1">
    <location>
        <begin position="1"/>
        <end position="62"/>
    </location>
</feature>
<reference evidence="2 3" key="1">
    <citation type="submission" date="2019-03" db="EMBL/GenBank/DDBJ databases">
        <title>First draft genome of Liparis tanakae, snailfish: a comprehensive survey of snailfish specific genes.</title>
        <authorList>
            <person name="Kim W."/>
            <person name="Song I."/>
            <person name="Jeong J.-H."/>
            <person name="Kim D."/>
            <person name="Kim S."/>
            <person name="Ryu S."/>
            <person name="Song J.Y."/>
            <person name="Lee S.K."/>
        </authorList>
    </citation>
    <scope>NUCLEOTIDE SEQUENCE [LARGE SCALE GENOMIC DNA]</scope>
    <source>
        <tissue evidence="2">Muscle</tissue>
    </source>
</reference>
<dbReference type="AlphaFoldDB" id="A0A4Z2ILH8"/>
<dbReference type="Proteomes" id="UP000314294">
    <property type="component" value="Unassembled WGS sequence"/>
</dbReference>
<accession>A0A4Z2ILH8</accession>
<protein>
    <submittedName>
        <fullName evidence="2">Uncharacterized protein</fullName>
    </submittedName>
</protein>
<gene>
    <name evidence="2" type="ORF">EYF80_011173</name>
</gene>
<feature type="compositionally biased region" description="Basic and acidic residues" evidence="1">
    <location>
        <begin position="30"/>
        <end position="43"/>
    </location>
</feature>
<proteinExistence type="predicted"/>
<keyword evidence="3" id="KW-1185">Reference proteome</keyword>
<evidence type="ECO:0000313" key="3">
    <source>
        <dbReference type="Proteomes" id="UP000314294"/>
    </source>
</evidence>
<comment type="caution">
    <text evidence="2">The sequence shown here is derived from an EMBL/GenBank/DDBJ whole genome shotgun (WGS) entry which is preliminary data.</text>
</comment>
<dbReference type="EMBL" id="SRLO01000072">
    <property type="protein sequence ID" value="TNN78578.1"/>
    <property type="molecule type" value="Genomic_DNA"/>
</dbReference>
<evidence type="ECO:0000313" key="2">
    <source>
        <dbReference type="EMBL" id="TNN78578.1"/>
    </source>
</evidence>
<sequence>MSQAPRAGWAALPTEVCPDIPPPPSPSATEPKDRRAALVDIERPTASGSRASRRELGRGGGDFKYVTPVSSRGTGAANFHLTGSSSGSASESAEVYIEARRYQEPVRPHFGTWSL</sequence>
<organism evidence="2 3">
    <name type="scientific">Liparis tanakae</name>
    <name type="common">Tanaka's snailfish</name>
    <dbReference type="NCBI Taxonomy" id="230148"/>
    <lineage>
        <taxon>Eukaryota</taxon>
        <taxon>Metazoa</taxon>
        <taxon>Chordata</taxon>
        <taxon>Craniata</taxon>
        <taxon>Vertebrata</taxon>
        <taxon>Euteleostomi</taxon>
        <taxon>Actinopterygii</taxon>
        <taxon>Neopterygii</taxon>
        <taxon>Teleostei</taxon>
        <taxon>Neoteleostei</taxon>
        <taxon>Acanthomorphata</taxon>
        <taxon>Eupercaria</taxon>
        <taxon>Perciformes</taxon>
        <taxon>Cottioidei</taxon>
        <taxon>Cottales</taxon>
        <taxon>Liparidae</taxon>
        <taxon>Liparis</taxon>
    </lineage>
</organism>
<evidence type="ECO:0000256" key="1">
    <source>
        <dbReference type="SAM" id="MobiDB-lite"/>
    </source>
</evidence>